<dbReference type="PROSITE" id="PS51465">
    <property type="entry name" value="KAZAL_2"/>
    <property type="match status" value="3"/>
</dbReference>
<dbReference type="InterPro" id="IPR036058">
    <property type="entry name" value="Kazal_dom_sf"/>
</dbReference>
<evidence type="ECO:0000259" key="4">
    <source>
        <dbReference type="PROSITE" id="PS51465"/>
    </source>
</evidence>
<evidence type="ECO:0000256" key="1">
    <source>
        <dbReference type="SAM" id="MobiDB-lite"/>
    </source>
</evidence>
<gene>
    <name evidence="5" type="ORF">BSL78_17496</name>
</gene>
<accession>A0A2G8KCA7</accession>
<keyword evidence="6" id="KW-1185">Reference proteome</keyword>
<feature type="chain" id="PRO_5013708207" evidence="2">
    <location>
        <begin position="23"/>
        <end position="564"/>
    </location>
</feature>
<dbReference type="InterPro" id="IPR002350">
    <property type="entry name" value="Kazal_dom"/>
</dbReference>
<dbReference type="CDD" id="cd00104">
    <property type="entry name" value="KAZAL_FS"/>
    <property type="match status" value="3"/>
</dbReference>
<proteinExistence type="predicted"/>
<dbReference type="CDD" id="cd00087">
    <property type="entry name" value="FReD"/>
    <property type="match status" value="1"/>
</dbReference>
<dbReference type="PANTHER" id="PTHR19143:SF327">
    <property type="entry name" value="FI21813P1-RELATED"/>
    <property type="match status" value="1"/>
</dbReference>
<dbReference type="Gene3D" id="3.30.60.30">
    <property type="match status" value="3"/>
</dbReference>
<dbReference type="PANTHER" id="PTHR19143">
    <property type="entry name" value="FIBRINOGEN/TENASCIN/ANGIOPOEITIN"/>
    <property type="match status" value="1"/>
</dbReference>
<dbReference type="Pfam" id="PF00147">
    <property type="entry name" value="Fibrinogen_C"/>
    <property type="match status" value="1"/>
</dbReference>
<name>A0A2G8KCA7_STIJA</name>
<feature type="signal peptide" evidence="2">
    <location>
        <begin position="1"/>
        <end position="22"/>
    </location>
</feature>
<comment type="caution">
    <text evidence="5">The sequence shown here is derived from an EMBL/GenBank/DDBJ whole genome shotgun (WGS) entry which is preliminary data.</text>
</comment>
<sequence>MTLKGWYAALLLGLLLAYECEAGRRSGATVARHDRGAPDPVDGDGGETDTPTDQPTEECTENIEIEDEITALKKRVNLLLTTLRRHHEESQSTDGEPAGSPAGIDRAAGDDCQQPCIKIYAPVCGSDGITYPNHCLFEIAQCMNTTLTVNEAGECTKDRAAGDECQKPCIRIYRPVCGSDGITYPNHCLFEIAQCLNNTLNQTTGVCIKDRAEGDNCQKPCIKIYAPVCGSDGITYPNHCLFEIAQCLNNTLTVTEAGECTKADPCDGVECDELTCPEDLQHTYEGNCCPECPQDWGLDPCELSGTCVEPTVLPVTDINDSCDGVECDELPCPEDLQHTYEGNCCPECPQDWGLDPCELSGTCGQQSSVPAALPVDCSDVGDGPSGKYLVFPLGAGETFPVYCDFDSPNGPWTVIQRRSTGSVDFYQRMEDYQRGFGNISEEFWLGLDNIYNFVSQDLYQLRIDLTNSKGVSKHATYSEFAISDESDSYRLTLGTYSGNARDSLSYHAGMQFTTRDADHDLSVNKNCAKFHRGAWWYRNCFRSNLNDDTGDPSKKHPDGIIWAF</sequence>
<dbReference type="OrthoDB" id="126772at2759"/>
<dbReference type="Pfam" id="PF00050">
    <property type="entry name" value="Kazal_1"/>
    <property type="match status" value="2"/>
</dbReference>
<evidence type="ECO:0000256" key="2">
    <source>
        <dbReference type="SAM" id="SignalP"/>
    </source>
</evidence>
<evidence type="ECO:0000313" key="6">
    <source>
        <dbReference type="Proteomes" id="UP000230750"/>
    </source>
</evidence>
<organism evidence="5 6">
    <name type="scientific">Stichopus japonicus</name>
    <name type="common">Sea cucumber</name>
    <dbReference type="NCBI Taxonomy" id="307972"/>
    <lineage>
        <taxon>Eukaryota</taxon>
        <taxon>Metazoa</taxon>
        <taxon>Echinodermata</taxon>
        <taxon>Eleutherozoa</taxon>
        <taxon>Echinozoa</taxon>
        <taxon>Holothuroidea</taxon>
        <taxon>Aspidochirotacea</taxon>
        <taxon>Aspidochirotida</taxon>
        <taxon>Stichopodidae</taxon>
        <taxon>Apostichopus</taxon>
    </lineage>
</organism>
<evidence type="ECO:0000313" key="5">
    <source>
        <dbReference type="EMBL" id="PIK45636.1"/>
    </source>
</evidence>
<dbReference type="EMBL" id="MRZV01000699">
    <property type="protein sequence ID" value="PIK45636.1"/>
    <property type="molecule type" value="Genomic_DNA"/>
</dbReference>
<feature type="domain" description="Kazal-like" evidence="4">
    <location>
        <begin position="159"/>
        <end position="209"/>
    </location>
</feature>
<feature type="domain" description="Kazal-like" evidence="4">
    <location>
        <begin position="211"/>
        <end position="262"/>
    </location>
</feature>
<dbReference type="Pfam" id="PF07648">
    <property type="entry name" value="Kazal_2"/>
    <property type="match status" value="1"/>
</dbReference>
<keyword evidence="2" id="KW-0732">Signal</keyword>
<feature type="domain" description="Fibrinogen C-terminal" evidence="3">
    <location>
        <begin position="368"/>
        <end position="564"/>
    </location>
</feature>
<dbReference type="InterPro" id="IPR014716">
    <property type="entry name" value="Fibrinogen_a/b/g_C_1"/>
</dbReference>
<dbReference type="STRING" id="307972.A0A2G8KCA7"/>
<dbReference type="SMART" id="SM00186">
    <property type="entry name" value="FBG"/>
    <property type="match status" value="1"/>
</dbReference>
<evidence type="ECO:0000259" key="3">
    <source>
        <dbReference type="PROSITE" id="PS51406"/>
    </source>
</evidence>
<protein>
    <submittedName>
        <fullName evidence="5">Uncharacterized protein</fullName>
    </submittedName>
</protein>
<dbReference type="SMART" id="SM00280">
    <property type="entry name" value="KAZAL"/>
    <property type="match status" value="3"/>
</dbReference>
<dbReference type="GO" id="GO:0005615">
    <property type="term" value="C:extracellular space"/>
    <property type="evidence" value="ECO:0007669"/>
    <property type="project" value="TreeGrafter"/>
</dbReference>
<feature type="region of interest" description="Disordered" evidence="1">
    <location>
        <begin position="27"/>
        <end position="58"/>
    </location>
</feature>
<reference evidence="5 6" key="1">
    <citation type="journal article" date="2017" name="PLoS Biol.">
        <title>The sea cucumber genome provides insights into morphological evolution and visceral regeneration.</title>
        <authorList>
            <person name="Zhang X."/>
            <person name="Sun L."/>
            <person name="Yuan J."/>
            <person name="Sun Y."/>
            <person name="Gao Y."/>
            <person name="Zhang L."/>
            <person name="Li S."/>
            <person name="Dai H."/>
            <person name="Hamel J.F."/>
            <person name="Liu C."/>
            <person name="Yu Y."/>
            <person name="Liu S."/>
            <person name="Lin W."/>
            <person name="Guo K."/>
            <person name="Jin S."/>
            <person name="Xu P."/>
            <person name="Storey K.B."/>
            <person name="Huan P."/>
            <person name="Zhang T."/>
            <person name="Zhou Y."/>
            <person name="Zhang J."/>
            <person name="Lin C."/>
            <person name="Li X."/>
            <person name="Xing L."/>
            <person name="Huo D."/>
            <person name="Sun M."/>
            <person name="Wang L."/>
            <person name="Mercier A."/>
            <person name="Li F."/>
            <person name="Yang H."/>
            <person name="Xiang J."/>
        </authorList>
    </citation>
    <scope>NUCLEOTIDE SEQUENCE [LARGE SCALE GENOMIC DNA]</scope>
    <source>
        <strain evidence="5">Shaxun</strain>
        <tissue evidence="5">Muscle</tissue>
    </source>
</reference>
<dbReference type="SUPFAM" id="SSF56496">
    <property type="entry name" value="Fibrinogen C-terminal domain-like"/>
    <property type="match status" value="1"/>
</dbReference>
<feature type="domain" description="Kazal-like" evidence="4">
    <location>
        <begin position="106"/>
        <end position="157"/>
    </location>
</feature>
<dbReference type="AlphaFoldDB" id="A0A2G8KCA7"/>
<dbReference type="Gene3D" id="3.90.215.10">
    <property type="entry name" value="Gamma Fibrinogen, chain A, domain 1"/>
    <property type="match status" value="1"/>
</dbReference>
<dbReference type="InterPro" id="IPR050373">
    <property type="entry name" value="Fibrinogen_C-term_domain"/>
</dbReference>
<dbReference type="InterPro" id="IPR002181">
    <property type="entry name" value="Fibrinogen_a/b/g_C_dom"/>
</dbReference>
<dbReference type="InterPro" id="IPR036056">
    <property type="entry name" value="Fibrinogen-like_C"/>
</dbReference>
<dbReference type="SUPFAM" id="SSF100895">
    <property type="entry name" value="Kazal-type serine protease inhibitors"/>
    <property type="match status" value="3"/>
</dbReference>
<dbReference type="PROSITE" id="PS51406">
    <property type="entry name" value="FIBRINOGEN_C_2"/>
    <property type="match status" value="1"/>
</dbReference>
<dbReference type="Proteomes" id="UP000230750">
    <property type="component" value="Unassembled WGS sequence"/>
</dbReference>